<accession>A0ABS4ZVR8</accession>
<gene>
    <name evidence="1" type="ORF">JOF57_003530</name>
</gene>
<name>A0ABS4ZVR8_9MYCO</name>
<dbReference type="EMBL" id="JAGIOP010000002">
    <property type="protein sequence ID" value="MBP2453617.1"/>
    <property type="molecule type" value="Genomic_DNA"/>
</dbReference>
<protein>
    <submittedName>
        <fullName evidence="1">CRISPR-associated protein Csb3</fullName>
    </submittedName>
</protein>
<reference evidence="1 2" key="1">
    <citation type="submission" date="2021-03" db="EMBL/GenBank/DDBJ databases">
        <title>Sequencing the genomes of 1000 actinobacteria strains.</title>
        <authorList>
            <person name="Klenk H.-P."/>
        </authorList>
    </citation>
    <scope>NUCLEOTIDE SEQUENCE [LARGE SCALE GENOMIC DNA]</scope>
    <source>
        <strain evidence="1 2">DSM 46713</strain>
    </source>
</reference>
<comment type="caution">
    <text evidence="1">The sequence shown here is derived from an EMBL/GenBank/DDBJ whole genome shotgun (WGS) entry which is preliminary data.</text>
</comment>
<evidence type="ECO:0000313" key="2">
    <source>
        <dbReference type="Proteomes" id="UP000694460"/>
    </source>
</evidence>
<proteinExistence type="predicted"/>
<keyword evidence="2" id="KW-1185">Reference proteome</keyword>
<organism evidence="1 2">
    <name type="scientific">Mycolicibacterium lutetiense</name>
    <dbReference type="NCBI Taxonomy" id="1641992"/>
    <lineage>
        <taxon>Bacteria</taxon>
        <taxon>Bacillati</taxon>
        <taxon>Actinomycetota</taxon>
        <taxon>Actinomycetes</taxon>
        <taxon>Mycobacteriales</taxon>
        <taxon>Mycobacteriaceae</taxon>
        <taxon>Mycolicibacterium</taxon>
    </lineage>
</organism>
<evidence type="ECO:0000313" key="1">
    <source>
        <dbReference type="EMBL" id="MBP2453617.1"/>
    </source>
</evidence>
<sequence>MTDFILGSDHTRALDHFAGYGLSAILEQAGEPDVRLRWSDDPHPKLTLSGLQSTPDRVAALVHTHAIEHCTAESWVQQITTVRRGSKSSEVGLFSPRIAAPADASAWKELYTSRLNALDADTNQGWLDSLMIQALGEPAHWLLRTQLSEPDRGASRWEMKTRNKGEDFTRNRLALLAKAVSSRTTDDVLAGLDGSCVIDETGRNKADSRSGTGLVSPRPVDNALAWCALWGISAFRITHRIGRQSFTPGAYPQTRVHPEQMVLPVVTSPTSPAKLRRILRSHAFDAAAFGVLESADRAVGREALRASGVTVLVRFAVRVAGSTSAPERQVLAGVFDLL</sequence>
<dbReference type="RefSeq" id="WP_209918515.1">
    <property type="nucleotide sequence ID" value="NZ_JAGIOP010000002.1"/>
</dbReference>
<dbReference type="Proteomes" id="UP000694460">
    <property type="component" value="Unassembled WGS sequence"/>
</dbReference>